<name>A0A9D3UM51_9ROSI</name>
<dbReference type="AlphaFoldDB" id="A0A9D3UM51"/>
<keyword evidence="2" id="KW-1185">Reference proteome</keyword>
<evidence type="ECO:0000313" key="1">
    <source>
        <dbReference type="EMBL" id="KAH1047475.1"/>
    </source>
</evidence>
<accession>A0A9D3UM51</accession>
<proteinExistence type="predicted"/>
<organism evidence="1 2">
    <name type="scientific">Gossypium stocksii</name>
    <dbReference type="NCBI Taxonomy" id="47602"/>
    <lineage>
        <taxon>Eukaryota</taxon>
        <taxon>Viridiplantae</taxon>
        <taxon>Streptophyta</taxon>
        <taxon>Embryophyta</taxon>
        <taxon>Tracheophyta</taxon>
        <taxon>Spermatophyta</taxon>
        <taxon>Magnoliopsida</taxon>
        <taxon>eudicotyledons</taxon>
        <taxon>Gunneridae</taxon>
        <taxon>Pentapetalae</taxon>
        <taxon>rosids</taxon>
        <taxon>malvids</taxon>
        <taxon>Malvales</taxon>
        <taxon>Malvaceae</taxon>
        <taxon>Malvoideae</taxon>
        <taxon>Gossypium</taxon>
    </lineage>
</organism>
<gene>
    <name evidence="1" type="ORF">J1N35_038259</name>
</gene>
<comment type="caution">
    <text evidence="1">The sequence shown here is derived from an EMBL/GenBank/DDBJ whole genome shotgun (WGS) entry which is preliminary data.</text>
</comment>
<dbReference type="Proteomes" id="UP000828251">
    <property type="component" value="Unassembled WGS sequence"/>
</dbReference>
<dbReference type="EMBL" id="JAIQCV010000011">
    <property type="protein sequence ID" value="KAH1047475.1"/>
    <property type="molecule type" value="Genomic_DNA"/>
</dbReference>
<sequence>MEYSLEHRPDIVCLLKLRINGKKANNSIATLGFHYSHRVKAIGFSSGIWIGWKDTIRVE</sequence>
<feature type="non-terminal residue" evidence="1">
    <location>
        <position position="59"/>
    </location>
</feature>
<protein>
    <submittedName>
        <fullName evidence="1">Uncharacterized protein</fullName>
    </submittedName>
</protein>
<reference evidence="1 2" key="1">
    <citation type="journal article" date="2021" name="Plant Biotechnol. J.">
        <title>Multi-omics assisted identification of the key and species-specific regulatory components of drought-tolerant mechanisms in Gossypium stocksii.</title>
        <authorList>
            <person name="Yu D."/>
            <person name="Ke L."/>
            <person name="Zhang D."/>
            <person name="Wu Y."/>
            <person name="Sun Y."/>
            <person name="Mei J."/>
            <person name="Sun J."/>
            <person name="Sun Y."/>
        </authorList>
    </citation>
    <scope>NUCLEOTIDE SEQUENCE [LARGE SCALE GENOMIC DNA]</scope>
    <source>
        <strain evidence="2">cv. E1</strain>
        <tissue evidence="1">Leaf</tissue>
    </source>
</reference>
<dbReference type="OrthoDB" id="1000931at2759"/>
<evidence type="ECO:0000313" key="2">
    <source>
        <dbReference type="Proteomes" id="UP000828251"/>
    </source>
</evidence>